<evidence type="ECO:0000313" key="5">
    <source>
        <dbReference type="Proteomes" id="UP000240728"/>
    </source>
</evidence>
<dbReference type="EMBL" id="PYOZ01000033">
    <property type="protein sequence ID" value="PSX38799.1"/>
    <property type="molecule type" value="Genomic_DNA"/>
</dbReference>
<dbReference type="SMART" id="SM00248">
    <property type="entry name" value="ANK"/>
    <property type="match status" value="3"/>
</dbReference>
<dbReference type="Gene3D" id="1.25.40.20">
    <property type="entry name" value="Ankyrin repeat-containing domain"/>
    <property type="match status" value="1"/>
</dbReference>
<dbReference type="PANTHER" id="PTHR24126">
    <property type="entry name" value="ANKYRIN REPEAT, PH AND SEC7 DOMAIN CONTAINING PROTEIN SECG-RELATED"/>
    <property type="match status" value="1"/>
</dbReference>
<name>A0AAX0YPF8_9GAMM</name>
<dbReference type="Proteomes" id="UP000240728">
    <property type="component" value="Unassembled WGS sequence"/>
</dbReference>
<evidence type="ECO:0000256" key="2">
    <source>
        <dbReference type="ARBA" id="ARBA00023043"/>
    </source>
</evidence>
<evidence type="ECO:0000256" key="3">
    <source>
        <dbReference type="PROSITE-ProRule" id="PRU00023"/>
    </source>
</evidence>
<evidence type="ECO:0000313" key="4">
    <source>
        <dbReference type="EMBL" id="PSX38799.1"/>
    </source>
</evidence>
<dbReference type="PROSITE" id="PS50297">
    <property type="entry name" value="ANK_REP_REGION"/>
    <property type="match status" value="1"/>
</dbReference>
<evidence type="ECO:0000256" key="1">
    <source>
        <dbReference type="ARBA" id="ARBA00022737"/>
    </source>
</evidence>
<feature type="repeat" description="ANK" evidence="3">
    <location>
        <begin position="34"/>
        <end position="68"/>
    </location>
</feature>
<dbReference type="InterPro" id="IPR036770">
    <property type="entry name" value="Ankyrin_rpt-contain_sf"/>
</dbReference>
<keyword evidence="2 3" id="KW-0040">ANK repeat</keyword>
<gene>
    <name evidence="4" type="ORF">C0W53_22665</name>
</gene>
<dbReference type="InterPro" id="IPR002110">
    <property type="entry name" value="Ankyrin_rpt"/>
</dbReference>
<dbReference type="RefSeq" id="WP_052957506.1">
    <property type="nucleotide sequence ID" value="NZ_JZTB01000060.1"/>
</dbReference>
<accession>A0AAX0YPF8</accession>
<keyword evidence="1" id="KW-0677">Repeat</keyword>
<sequence>MSYDLYEAIADGDLDKADQIISSGENIYFVTENDKWTYLHQIADTDDVPVDSIRFLLEKGLDVNAIDSYGNTPLLYAVRQRNVEGIRLLLENGADKLIEHENLEGVSALRMGFDSMPLNYEVFDLLLQFGADPDVKKDGWKTARQMLTVIAGIPKSIQDLFAKY</sequence>
<organism evidence="4 5">
    <name type="scientific">Photobacterium kishitanii</name>
    <dbReference type="NCBI Taxonomy" id="318456"/>
    <lineage>
        <taxon>Bacteria</taxon>
        <taxon>Pseudomonadati</taxon>
        <taxon>Pseudomonadota</taxon>
        <taxon>Gammaproteobacteria</taxon>
        <taxon>Vibrionales</taxon>
        <taxon>Vibrionaceae</taxon>
        <taxon>Photobacterium</taxon>
    </lineage>
</organism>
<protein>
    <submittedName>
        <fullName evidence="4">Ankyrin repeat domain-containing protein</fullName>
    </submittedName>
</protein>
<reference evidence="4 5" key="1">
    <citation type="submission" date="2018-01" db="EMBL/GenBank/DDBJ databases">
        <title>Whole genome sequencing of Histamine producing bacteria.</title>
        <authorList>
            <person name="Butler K."/>
        </authorList>
    </citation>
    <scope>NUCLEOTIDE SEQUENCE [LARGE SCALE GENOMIC DNA]</scope>
    <source>
        <strain evidence="4 5">A1-4</strain>
    </source>
</reference>
<dbReference type="SUPFAM" id="SSF48403">
    <property type="entry name" value="Ankyrin repeat"/>
    <property type="match status" value="1"/>
</dbReference>
<dbReference type="PROSITE" id="PS50088">
    <property type="entry name" value="ANK_REPEAT"/>
    <property type="match status" value="2"/>
</dbReference>
<comment type="caution">
    <text evidence="4">The sequence shown here is derived from an EMBL/GenBank/DDBJ whole genome shotgun (WGS) entry which is preliminary data.</text>
</comment>
<feature type="repeat" description="ANK" evidence="3">
    <location>
        <begin position="69"/>
        <end position="101"/>
    </location>
</feature>
<keyword evidence="5" id="KW-1185">Reference proteome</keyword>
<proteinExistence type="predicted"/>
<dbReference type="Pfam" id="PF12796">
    <property type="entry name" value="Ank_2"/>
    <property type="match status" value="1"/>
</dbReference>
<dbReference type="AlphaFoldDB" id="A0AAX0YPF8"/>